<organism evidence="1">
    <name type="scientific">Herbaspirillum huttiense subsp. nephrolepidis</name>
    <dbReference type="NCBI Taxonomy" id="3075126"/>
    <lineage>
        <taxon>Bacteria</taxon>
        <taxon>Pseudomonadati</taxon>
        <taxon>Pseudomonadota</taxon>
        <taxon>Betaproteobacteria</taxon>
        <taxon>Burkholderiales</taxon>
        <taxon>Oxalobacteraceae</taxon>
        <taxon>Herbaspirillum</taxon>
    </lineage>
</organism>
<proteinExistence type="predicted"/>
<reference evidence="1" key="1">
    <citation type="submission" date="2023-02" db="EMBL/GenBank/DDBJ databases">
        <title>Description of Herbaspirillum huttiense subsp. nephrolepsisexaltata and Herbaspirillum huttiense subsp. lycopersicon.</title>
        <authorList>
            <person name="Poudel M."/>
            <person name="Sharma A."/>
            <person name="Goss E."/>
            <person name="Tapia J.H."/>
            <person name="Harmon C.M."/>
            <person name="Jones J.B."/>
        </authorList>
    </citation>
    <scope>NUCLEOTIDE SEQUENCE</scope>
    <source>
        <strain evidence="1">NC40101</strain>
    </source>
</reference>
<dbReference type="Gene3D" id="6.10.290.10">
    <property type="match status" value="2"/>
</dbReference>
<dbReference type="EMBL" id="JAVRAA010000003">
    <property type="protein sequence ID" value="MDT0336528.1"/>
    <property type="molecule type" value="Genomic_DNA"/>
</dbReference>
<dbReference type="RefSeq" id="WP_310836608.1">
    <property type="nucleotide sequence ID" value="NZ_JAVLSM010000004.1"/>
</dbReference>
<sequence>MIDIRRMDLIKEVFQNLSKNRQLLRTEMNDNNDGNDRSIVYLNYDFSLSEKLKNDLSNLIHFFQMYRCALSEQDRLAALFMITCAGDLARTISDVFGGIEDAIDKVMYRDLRFSWPSVSEGYKIPQPLLVAAKEKLKCMADFGSAADHDVLMFWESSGGKIEVVKKDSVDVIRKTFIESAESIGVSRKEMNESMDENNHFEWCIDYRRCLGAQLEVDLDELLLFLEAHRIAIQQNDQLAAYIALLYCGIHVQNVSGFFLNIKDEVDRVAVLDKRFSWPCIPDGYELPKHFGLSPHFW</sequence>
<evidence type="ECO:0000313" key="1">
    <source>
        <dbReference type="EMBL" id="MDT0336528.1"/>
    </source>
</evidence>
<dbReference type="AlphaFoldDB" id="A0AAE4G8D7"/>
<comment type="caution">
    <text evidence="1">The sequence shown here is derived from an EMBL/GenBank/DDBJ whole genome shotgun (WGS) entry which is preliminary data.</text>
</comment>
<name>A0AAE4G8D7_9BURK</name>
<gene>
    <name evidence="1" type="ORF">RJN63_06815</name>
</gene>
<accession>A0AAE4G8D7</accession>
<protein>
    <submittedName>
        <fullName evidence="1">Uncharacterized protein</fullName>
    </submittedName>
</protein>